<keyword evidence="2" id="KW-1185">Reference proteome</keyword>
<dbReference type="AlphaFoldDB" id="A0A9J6BFG0"/>
<accession>A0A9J6BFG0</accession>
<evidence type="ECO:0000313" key="2">
    <source>
        <dbReference type="Proteomes" id="UP001107558"/>
    </source>
</evidence>
<organism evidence="1 2">
    <name type="scientific">Polypedilum vanderplanki</name>
    <name type="common">Sleeping chironomid midge</name>
    <dbReference type="NCBI Taxonomy" id="319348"/>
    <lineage>
        <taxon>Eukaryota</taxon>
        <taxon>Metazoa</taxon>
        <taxon>Ecdysozoa</taxon>
        <taxon>Arthropoda</taxon>
        <taxon>Hexapoda</taxon>
        <taxon>Insecta</taxon>
        <taxon>Pterygota</taxon>
        <taxon>Neoptera</taxon>
        <taxon>Endopterygota</taxon>
        <taxon>Diptera</taxon>
        <taxon>Nematocera</taxon>
        <taxon>Chironomoidea</taxon>
        <taxon>Chironomidae</taxon>
        <taxon>Chironominae</taxon>
        <taxon>Polypedilum</taxon>
        <taxon>Polypedilum</taxon>
    </lineage>
</organism>
<name>A0A9J6BFG0_POLVA</name>
<protein>
    <submittedName>
        <fullName evidence="1">Uncharacterized protein</fullName>
    </submittedName>
</protein>
<sequence>MSEVKEILEKAKEKLIDAKDATKEKLGEIKHKLVKSDHKYPEERHSEVFDEGKDFSADRMEGTFGSDNTQYQYFTADKVDENVLSKNYIISRNHFITDSYKTVYQIEFLGAKLSIKKQN</sequence>
<reference evidence="1" key="1">
    <citation type="submission" date="2021-03" db="EMBL/GenBank/DDBJ databases">
        <title>Chromosome level genome of the anhydrobiotic midge Polypedilum vanderplanki.</title>
        <authorList>
            <person name="Yoshida Y."/>
            <person name="Kikawada T."/>
            <person name="Gusev O."/>
        </authorList>
    </citation>
    <scope>NUCLEOTIDE SEQUENCE</scope>
    <source>
        <strain evidence="1">NIAS01</strain>
        <tissue evidence="1">Whole body or cell culture</tissue>
    </source>
</reference>
<gene>
    <name evidence="1" type="ORF">PVAND_016301</name>
</gene>
<dbReference type="Proteomes" id="UP001107558">
    <property type="component" value="Chromosome 4"/>
</dbReference>
<evidence type="ECO:0000313" key="1">
    <source>
        <dbReference type="EMBL" id="KAG5668360.1"/>
    </source>
</evidence>
<dbReference type="EMBL" id="JADBJN010000004">
    <property type="protein sequence ID" value="KAG5668360.1"/>
    <property type="molecule type" value="Genomic_DNA"/>
</dbReference>
<proteinExistence type="predicted"/>
<comment type="caution">
    <text evidence="1">The sequence shown here is derived from an EMBL/GenBank/DDBJ whole genome shotgun (WGS) entry which is preliminary data.</text>
</comment>